<evidence type="ECO:0000313" key="2">
    <source>
        <dbReference type="Proteomes" id="UP001055057"/>
    </source>
</evidence>
<dbReference type="RefSeq" id="WP_238184631.1">
    <property type="nucleotide sequence ID" value="NZ_BPRB01000271.1"/>
</dbReference>
<organism evidence="1 2">
    <name type="scientific">Methylobacterium trifolii</name>
    <dbReference type="NCBI Taxonomy" id="1003092"/>
    <lineage>
        <taxon>Bacteria</taxon>
        <taxon>Pseudomonadati</taxon>
        <taxon>Pseudomonadota</taxon>
        <taxon>Alphaproteobacteria</taxon>
        <taxon>Hyphomicrobiales</taxon>
        <taxon>Methylobacteriaceae</taxon>
        <taxon>Methylobacterium</taxon>
    </lineage>
</organism>
<evidence type="ECO:0000313" key="1">
    <source>
        <dbReference type="EMBL" id="GJE62057.1"/>
    </source>
</evidence>
<reference evidence="1" key="2">
    <citation type="submission" date="2021-08" db="EMBL/GenBank/DDBJ databases">
        <authorList>
            <person name="Tani A."/>
            <person name="Ola A."/>
            <person name="Ogura Y."/>
            <person name="Katsura K."/>
            <person name="Hayashi T."/>
        </authorList>
    </citation>
    <scope>NUCLEOTIDE SEQUENCE</scope>
    <source>
        <strain evidence="1">DSM 23632</strain>
    </source>
</reference>
<name>A0ABQ4U4H1_9HYPH</name>
<protein>
    <submittedName>
        <fullName evidence="1">Uncharacterized protein</fullName>
    </submittedName>
</protein>
<gene>
    <name evidence="1" type="ORF">MPOCJGCO_4186</name>
</gene>
<reference evidence="1" key="1">
    <citation type="journal article" date="2021" name="Front. Microbiol.">
        <title>Comprehensive Comparative Genomics and Phenotyping of Methylobacterium Species.</title>
        <authorList>
            <person name="Alessa O."/>
            <person name="Ogura Y."/>
            <person name="Fujitani Y."/>
            <person name="Takami H."/>
            <person name="Hayashi T."/>
            <person name="Sahin N."/>
            <person name="Tani A."/>
        </authorList>
    </citation>
    <scope>NUCLEOTIDE SEQUENCE</scope>
    <source>
        <strain evidence="1">DSM 23632</strain>
    </source>
</reference>
<proteinExistence type="predicted"/>
<dbReference type="Proteomes" id="UP001055057">
    <property type="component" value="Unassembled WGS sequence"/>
</dbReference>
<sequence>MHPQPYEPPVEIRLSEAETIALAYQRASRGDAWTALVRAVEDALSDLAEADRRTLQRNRLISRGYVRGGAAAASASDAA</sequence>
<comment type="caution">
    <text evidence="1">The sequence shown here is derived from an EMBL/GenBank/DDBJ whole genome shotgun (WGS) entry which is preliminary data.</text>
</comment>
<keyword evidence="2" id="KW-1185">Reference proteome</keyword>
<accession>A0ABQ4U4H1</accession>
<dbReference type="EMBL" id="BPRB01000271">
    <property type="protein sequence ID" value="GJE62057.1"/>
    <property type="molecule type" value="Genomic_DNA"/>
</dbReference>